<sequence>MSSAINIAPGLLDFAAAAVGNGGDPPPTNKPIVLWAQCNKEGSGSESVGNFVVVCWLVSSLAHSAALRLVSSILACRQLARRLSGPLVALWLIGLLLARQLSGSLPACLLARRLSGGKRGGGTL</sequence>
<evidence type="ECO:0000313" key="2">
    <source>
        <dbReference type="Proteomes" id="UP000324767"/>
    </source>
</evidence>
<evidence type="ECO:0000313" key="1">
    <source>
        <dbReference type="EMBL" id="KAA6413927.1"/>
    </source>
</evidence>
<comment type="caution">
    <text evidence="1">The sequence shown here is derived from an EMBL/GenBank/DDBJ whole genome shotgun (WGS) entry which is preliminary data.</text>
</comment>
<gene>
    <name evidence="1" type="ORF">FRX48_02289</name>
</gene>
<reference evidence="1 2" key="1">
    <citation type="submission" date="2019-09" db="EMBL/GenBank/DDBJ databases">
        <title>The hologenome of the rock-dwelling lichen Lasallia pustulata.</title>
        <authorList>
            <person name="Greshake Tzovaras B."/>
            <person name="Segers F."/>
            <person name="Bicker A."/>
            <person name="Dal Grande F."/>
            <person name="Otte J."/>
            <person name="Hankeln T."/>
            <person name="Schmitt I."/>
            <person name="Ebersberger I."/>
        </authorList>
    </citation>
    <scope>NUCLEOTIDE SEQUENCE [LARGE SCALE GENOMIC DNA]</scope>
    <source>
        <strain evidence="1">A1-1</strain>
    </source>
</reference>
<organism evidence="1 2">
    <name type="scientific">Lasallia pustulata</name>
    <dbReference type="NCBI Taxonomy" id="136370"/>
    <lineage>
        <taxon>Eukaryota</taxon>
        <taxon>Fungi</taxon>
        <taxon>Dikarya</taxon>
        <taxon>Ascomycota</taxon>
        <taxon>Pezizomycotina</taxon>
        <taxon>Lecanoromycetes</taxon>
        <taxon>OSLEUM clade</taxon>
        <taxon>Umbilicariomycetidae</taxon>
        <taxon>Umbilicariales</taxon>
        <taxon>Umbilicariaceae</taxon>
        <taxon>Lasallia</taxon>
    </lineage>
</organism>
<accession>A0A5M8PWC6</accession>
<dbReference type="EMBL" id="VXIT01000003">
    <property type="protein sequence ID" value="KAA6413927.1"/>
    <property type="molecule type" value="Genomic_DNA"/>
</dbReference>
<dbReference type="AlphaFoldDB" id="A0A5M8PWC6"/>
<proteinExistence type="predicted"/>
<protein>
    <submittedName>
        <fullName evidence="1">Uncharacterized protein</fullName>
    </submittedName>
</protein>
<dbReference type="Proteomes" id="UP000324767">
    <property type="component" value="Unassembled WGS sequence"/>
</dbReference>
<name>A0A5M8PWC6_9LECA</name>
<dbReference type="OrthoDB" id="10512917at2759"/>